<name>A0A370IBJ0_9NOCA</name>
<evidence type="ECO:0000313" key="6">
    <source>
        <dbReference type="EMBL" id="RDI67980.1"/>
    </source>
</evidence>
<dbReference type="GO" id="GO:0003677">
    <property type="term" value="F:DNA binding"/>
    <property type="evidence" value="ECO:0007669"/>
    <property type="project" value="UniProtKB-UniRule"/>
</dbReference>
<evidence type="ECO:0000256" key="1">
    <source>
        <dbReference type="ARBA" id="ARBA00023015"/>
    </source>
</evidence>
<evidence type="ECO:0000256" key="3">
    <source>
        <dbReference type="ARBA" id="ARBA00023163"/>
    </source>
</evidence>
<dbReference type="PANTHER" id="PTHR47506:SF6">
    <property type="entry name" value="HTH-TYPE TRANSCRIPTIONAL REPRESSOR NEMR"/>
    <property type="match status" value="1"/>
</dbReference>
<keyword evidence="2 4" id="KW-0238">DNA-binding</keyword>
<dbReference type="Proteomes" id="UP000254869">
    <property type="component" value="Unassembled WGS sequence"/>
</dbReference>
<dbReference type="Pfam" id="PF00440">
    <property type="entry name" value="TetR_N"/>
    <property type="match status" value="1"/>
</dbReference>
<sequence length="211" mass="23453">MVETDGRRLRGNRTRASVLDAAVKLASVEGLEGLTLSRLAARLEITKSGLFTHWPGKESLQLAAIEYAGAQWNREIVAPALESPTPLRRLWAVHENRLAFYRDERLPGRCFFSIVFREFDDRPGTIRDRLIADMRRWHGFLVSTIEEAVAAGQVRPEVDAYVLAYEIDALGEGVVSRLRLLDPEPVLAAGRAAVLGLLRGVSVDPTVLPQE</sequence>
<dbReference type="EMBL" id="QQBC01000002">
    <property type="protein sequence ID" value="RDI67980.1"/>
    <property type="molecule type" value="Genomic_DNA"/>
</dbReference>
<protein>
    <submittedName>
        <fullName evidence="6">TetR family transcriptional regulator</fullName>
    </submittedName>
</protein>
<organism evidence="6 7">
    <name type="scientific">Nocardia pseudobrasiliensis</name>
    <dbReference type="NCBI Taxonomy" id="45979"/>
    <lineage>
        <taxon>Bacteria</taxon>
        <taxon>Bacillati</taxon>
        <taxon>Actinomycetota</taxon>
        <taxon>Actinomycetes</taxon>
        <taxon>Mycobacteriales</taxon>
        <taxon>Nocardiaceae</taxon>
        <taxon>Nocardia</taxon>
    </lineage>
</organism>
<dbReference type="InterPro" id="IPR036271">
    <property type="entry name" value="Tet_transcr_reg_TetR-rel_C_sf"/>
</dbReference>
<dbReference type="Gene3D" id="1.10.10.60">
    <property type="entry name" value="Homeodomain-like"/>
    <property type="match status" value="1"/>
</dbReference>
<dbReference type="PROSITE" id="PS50977">
    <property type="entry name" value="HTH_TETR_2"/>
    <property type="match status" value="1"/>
</dbReference>
<keyword evidence="7" id="KW-1185">Reference proteome</keyword>
<dbReference type="InterPro" id="IPR011075">
    <property type="entry name" value="TetR_C"/>
</dbReference>
<dbReference type="Gene3D" id="1.10.357.10">
    <property type="entry name" value="Tetracycline Repressor, domain 2"/>
    <property type="match status" value="1"/>
</dbReference>
<keyword evidence="1" id="KW-0805">Transcription regulation</keyword>
<dbReference type="InterPro" id="IPR009057">
    <property type="entry name" value="Homeodomain-like_sf"/>
</dbReference>
<dbReference type="InterPro" id="IPR001647">
    <property type="entry name" value="HTH_TetR"/>
</dbReference>
<gene>
    <name evidence="6" type="ORF">DFR76_102381</name>
</gene>
<evidence type="ECO:0000256" key="2">
    <source>
        <dbReference type="ARBA" id="ARBA00023125"/>
    </source>
</evidence>
<keyword evidence="3" id="KW-0804">Transcription</keyword>
<reference evidence="6 7" key="1">
    <citation type="submission" date="2018-07" db="EMBL/GenBank/DDBJ databases">
        <title>Genomic Encyclopedia of Type Strains, Phase IV (KMG-IV): sequencing the most valuable type-strain genomes for metagenomic binning, comparative biology and taxonomic classification.</title>
        <authorList>
            <person name="Goeker M."/>
        </authorList>
    </citation>
    <scope>NUCLEOTIDE SEQUENCE [LARGE SCALE GENOMIC DNA]</scope>
    <source>
        <strain evidence="6 7">DSM 44290</strain>
    </source>
</reference>
<evidence type="ECO:0000259" key="5">
    <source>
        <dbReference type="PROSITE" id="PS50977"/>
    </source>
</evidence>
<dbReference type="SUPFAM" id="SSF46689">
    <property type="entry name" value="Homeodomain-like"/>
    <property type="match status" value="1"/>
</dbReference>
<dbReference type="PANTHER" id="PTHR47506">
    <property type="entry name" value="TRANSCRIPTIONAL REGULATORY PROTEIN"/>
    <property type="match status" value="1"/>
</dbReference>
<accession>A0A370IBJ0</accession>
<feature type="domain" description="HTH tetR-type" evidence="5">
    <location>
        <begin position="12"/>
        <end position="72"/>
    </location>
</feature>
<dbReference type="RefSeq" id="WP_067992374.1">
    <property type="nucleotide sequence ID" value="NZ_QQBC01000002.1"/>
</dbReference>
<evidence type="ECO:0000256" key="4">
    <source>
        <dbReference type="PROSITE-ProRule" id="PRU00335"/>
    </source>
</evidence>
<dbReference type="SUPFAM" id="SSF48498">
    <property type="entry name" value="Tetracyclin repressor-like, C-terminal domain"/>
    <property type="match status" value="1"/>
</dbReference>
<dbReference type="AlphaFoldDB" id="A0A370IBJ0"/>
<evidence type="ECO:0000313" key="7">
    <source>
        <dbReference type="Proteomes" id="UP000254869"/>
    </source>
</evidence>
<comment type="caution">
    <text evidence="6">The sequence shown here is derived from an EMBL/GenBank/DDBJ whole genome shotgun (WGS) entry which is preliminary data.</text>
</comment>
<dbReference type="Pfam" id="PF16925">
    <property type="entry name" value="TetR_C_13"/>
    <property type="match status" value="1"/>
</dbReference>
<proteinExistence type="predicted"/>
<feature type="DNA-binding region" description="H-T-H motif" evidence="4">
    <location>
        <begin position="35"/>
        <end position="54"/>
    </location>
</feature>
<dbReference type="STRING" id="1210086.GCA_001613105_00957"/>